<sequence length="171" mass="18409">MRNILLVSSLLWAAYCSPVMAAAPVFQLNGPAQEVRTASAVYAYQPPSEAASSASAVAEMETAEPALGERPDAFSAQAGRIWPGAAIIPASFSTSPRLVQVPKKAMAGMSASDDLLFYFLRDFRAKPPQKPALWAMLLIAFSLLLYQVRRRPMRTSIGFGSVPRLAGQHAI</sequence>
<evidence type="ECO:0000256" key="2">
    <source>
        <dbReference type="SAM" id="SignalP"/>
    </source>
</evidence>
<evidence type="ECO:0000256" key="1">
    <source>
        <dbReference type="SAM" id="Phobius"/>
    </source>
</evidence>
<dbReference type="KEGG" id="cpra:CPter91_1865"/>
<proteinExistence type="predicted"/>
<dbReference type="RefSeq" id="WP_061939366.1">
    <property type="nucleotide sequence ID" value="NZ_CP013234.1"/>
</dbReference>
<keyword evidence="1" id="KW-0812">Transmembrane</keyword>
<dbReference type="STRING" id="279113.CPter91_1865"/>
<keyword evidence="2" id="KW-0732">Signal</keyword>
<keyword evidence="1" id="KW-0472">Membrane</keyword>
<evidence type="ECO:0000313" key="3">
    <source>
        <dbReference type="EMBL" id="AMP04238.1"/>
    </source>
</evidence>
<dbReference type="PATRIC" id="fig|279113.9.peg.1853"/>
<name>A0A127Q2D1_9BURK</name>
<dbReference type="OrthoDB" id="8781308at2"/>
<reference evidence="3 4" key="1">
    <citation type="submission" date="2015-11" db="EMBL/GenBank/DDBJ databases">
        <title>Exploring the genomic traits of fungus-feeding bacterial genus Collimonas.</title>
        <authorList>
            <person name="Song C."/>
            <person name="Schmidt R."/>
            <person name="de Jager V."/>
            <person name="Krzyzanowska D."/>
            <person name="Jongedijk E."/>
            <person name="Cankar K."/>
            <person name="Beekwilder J."/>
            <person name="van Veen A."/>
            <person name="de Boer W."/>
            <person name="van Veen J.A."/>
            <person name="Garbeva P."/>
        </authorList>
    </citation>
    <scope>NUCLEOTIDE SEQUENCE [LARGE SCALE GENOMIC DNA]</scope>
    <source>
        <strain evidence="3 4">Ter91</strain>
    </source>
</reference>
<evidence type="ECO:0000313" key="4">
    <source>
        <dbReference type="Proteomes" id="UP000074561"/>
    </source>
</evidence>
<feature type="signal peptide" evidence="2">
    <location>
        <begin position="1"/>
        <end position="21"/>
    </location>
</feature>
<gene>
    <name evidence="3" type="ORF">CPter91_1865</name>
</gene>
<feature type="chain" id="PRO_5007277436" evidence="2">
    <location>
        <begin position="22"/>
        <end position="171"/>
    </location>
</feature>
<organism evidence="3 4">
    <name type="scientific">Collimonas pratensis</name>
    <dbReference type="NCBI Taxonomy" id="279113"/>
    <lineage>
        <taxon>Bacteria</taxon>
        <taxon>Pseudomonadati</taxon>
        <taxon>Pseudomonadota</taxon>
        <taxon>Betaproteobacteria</taxon>
        <taxon>Burkholderiales</taxon>
        <taxon>Oxalobacteraceae</taxon>
        <taxon>Collimonas</taxon>
    </lineage>
</organism>
<dbReference type="EMBL" id="CP013234">
    <property type="protein sequence ID" value="AMP04238.1"/>
    <property type="molecule type" value="Genomic_DNA"/>
</dbReference>
<keyword evidence="1" id="KW-1133">Transmembrane helix</keyword>
<dbReference type="Proteomes" id="UP000074561">
    <property type="component" value="Chromosome"/>
</dbReference>
<accession>A0A127Q2D1</accession>
<feature type="transmembrane region" description="Helical" evidence="1">
    <location>
        <begin position="131"/>
        <end position="148"/>
    </location>
</feature>
<protein>
    <submittedName>
        <fullName evidence="3">Uncharacterized protein</fullName>
    </submittedName>
</protein>
<dbReference type="AlphaFoldDB" id="A0A127Q2D1"/>